<organism evidence="1 2">
    <name type="scientific">Trichinella pseudospiralis</name>
    <name type="common">Parasitic roundworm</name>
    <dbReference type="NCBI Taxonomy" id="6337"/>
    <lineage>
        <taxon>Eukaryota</taxon>
        <taxon>Metazoa</taxon>
        <taxon>Ecdysozoa</taxon>
        <taxon>Nematoda</taxon>
        <taxon>Enoplea</taxon>
        <taxon>Dorylaimia</taxon>
        <taxon>Trichinellida</taxon>
        <taxon>Trichinellidae</taxon>
        <taxon>Trichinella</taxon>
    </lineage>
</organism>
<evidence type="ECO:0000313" key="2">
    <source>
        <dbReference type="Proteomes" id="UP000054815"/>
    </source>
</evidence>
<proteinExistence type="predicted"/>
<dbReference type="PANTHER" id="PTHR45913">
    <property type="entry name" value="EPM2A-INTERACTING PROTEIN 1"/>
    <property type="match status" value="1"/>
</dbReference>
<protein>
    <submittedName>
        <fullName evidence="1">Zinc finger BED domain-containing protein 5</fullName>
    </submittedName>
</protein>
<gene>
    <name evidence="1" type="primary">ZBED5</name>
    <name evidence="1" type="ORF">T4E_9321</name>
</gene>
<sequence length="174" mass="19907">MKDHLERVHPDKKNKDVEFFKVLKEKTRNKPNLKSFFKAPGQSYTIGEKIVIPAIKEVIETVMKKDSEPVLKCITLSAKTVQRRIDEMASDIYSQRLKYVVDEILFANYLKGDAKGETSFRSLEDYLKEHNVPLRNITAVATDGAPAIVGRYRGFATLLKETVHCVLHRHHLVA</sequence>
<dbReference type="AlphaFoldDB" id="A0A0V0XWL2"/>
<dbReference type="STRING" id="6337.A0A0V0XWL2"/>
<comment type="caution">
    <text evidence="1">The sequence shown here is derived from an EMBL/GenBank/DDBJ whole genome shotgun (WGS) entry which is preliminary data.</text>
</comment>
<reference evidence="1 2" key="1">
    <citation type="submission" date="2015-01" db="EMBL/GenBank/DDBJ databases">
        <title>Evolution of Trichinella species and genotypes.</title>
        <authorList>
            <person name="Korhonen P.K."/>
            <person name="Edoardo P."/>
            <person name="Giuseppe L.R."/>
            <person name="Gasser R.B."/>
        </authorList>
    </citation>
    <scope>NUCLEOTIDE SEQUENCE [LARGE SCALE GENOMIC DNA]</scope>
    <source>
        <strain evidence="1">ISS141</strain>
    </source>
</reference>
<accession>A0A0V0XWL2</accession>
<evidence type="ECO:0000313" key="1">
    <source>
        <dbReference type="EMBL" id="KRX92277.1"/>
    </source>
</evidence>
<name>A0A0V0XWL2_TRIPS</name>
<dbReference type="EMBL" id="JYDU01000116">
    <property type="protein sequence ID" value="KRX92277.1"/>
    <property type="molecule type" value="Genomic_DNA"/>
</dbReference>
<dbReference type="PANTHER" id="PTHR45913:SF22">
    <property type="entry name" value="SCAN BOX DOMAIN-CONTAINING PROTEIN"/>
    <property type="match status" value="1"/>
</dbReference>
<dbReference type="Proteomes" id="UP000054815">
    <property type="component" value="Unassembled WGS sequence"/>
</dbReference>